<keyword evidence="9" id="KW-1185">Reference proteome</keyword>
<proteinExistence type="predicted"/>
<feature type="region of interest" description="Disordered" evidence="5">
    <location>
        <begin position="123"/>
        <end position="152"/>
    </location>
</feature>
<feature type="region of interest" description="Disordered" evidence="5">
    <location>
        <begin position="404"/>
        <end position="457"/>
    </location>
</feature>
<dbReference type="Proteomes" id="UP000005845">
    <property type="component" value="Unassembled WGS sequence"/>
</dbReference>
<dbReference type="InterPro" id="IPR002104">
    <property type="entry name" value="Integrase_catalytic"/>
</dbReference>
<dbReference type="InterPro" id="IPR050090">
    <property type="entry name" value="Tyrosine_recombinase_XerCD"/>
</dbReference>
<feature type="compositionally biased region" description="Polar residues" evidence="5">
    <location>
        <begin position="413"/>
        <end position="422"/>
    </location>
</feature>
<reference evidence="8 9" key="1">
    <citation type="submission" date="2012-02" db="EMBL/GenBank/DDBJ databases">
        <title>Whole genome shotgun sequence of Gordonia sputi NBRC 100414.</title>
        <authorList>
            <person name="Yoshida I."/>
            <person name="Hosoyama A."/>
            <person name="Tsuchikane K."/>
            <person name="Katsumata H."/>
            <person name="Yamazaki S."/>
            <person name="Fujita N."/>
        </authorList>
    </citation>
    <scope>NUCLEOTIDE SEQUENCE [LARGE SCALE GENOMIC DNA]</scope>
    <source>
        <strain evidence="8 9">NBRC 100414</strain>
    </source>
</reference>
<feature type="compositionally biased region" description="Acidic residues" evidence="5">
    <location>
        <begin position="423"/>
        <end position="438"/>
    </location>
</feature>
<gene>
    <name evidence="8" type="ORF">GOSPT_045_01570</name>
</gene>
<dbReference type="InterPro" id="IPR004107">
    <property type="entry name" value="Integrase_SAM-like_N"/>
</dbReference>
<feature type="compositionally biased region" description="Basic and acidic residues" evidence="5">
    <location>
        <begin position="448"/>
        <end position="457"/>
    </location>
</feature>
<evidence type="ECO:0000256" key="5">
    <source>
        <dbReference type="SAM" id="MobiDB-lite"/>
    </source>
</evidence>
<evidence type="ECO:0000259" key="6">
    <source>
        <dbReference type="PROSITE" id="PS51898"/>
    </source>
</evidence>
<dbReference type="Gene3D" id="1.10.443.10">
    <property type="entry name" value="Intergrase catalytic core"/>
    <property type="match status" value="1"/>
</dbReference>
<dbReference type="Pfam" id="PF00589">
    <property type="entry name" value="Phage_integrase"/>
    <property type="match status" value="1"/>
</dbReference>
<dbReference type="GO" id="GO:0003677">
    <property type="term" value="F:DNA binding"/>
    <property type="evidence" value="ECO:0007669"/>
    <property type="project" value="UniProtKB-UniRule"/>
</dbReference>
<feature type="domain" description="Core-binding (CB)" evidence="7">
    <location>
        <begin position="63"/>
        <end position="165"/>
    </location>
</feature>
<accession>H5TYG0</accession>
<dbReference type="InterPro" id="IPR044068">
    <property type="entry name" value="CB"/>
</dbReference>
<dbReference type="InterPro" id="IPR011010">
    <property type="entry name" value="DNA_brk_join_enz"/>
</dbReference>
<dbReference type="AlphaFoldDB" id="H5TYG0"/>
<dbReference type="InterPro" id="IPR010998">
    <property type="entry name" value="Integrase_recombinase_N"/>
</dbReference>
<protein>
    <submittedName>
        <fullName evidence="8">Putative integrase</fullName>
    </submittedName>
</protein>
<evidence type="ECO:0000313" key="9">
    <source>
        <dbReference type="Proteomes" id="UP000005845"/>
    </source>
</evidence>
<evidence type="ECO:0000256" key="3">
    <source>
        <dbReference type="ARBA" id="ARBA00023172"/>
    </source>
</evidence>
<organism evidence="8 9">
    <name type="scientific">Gordonia sputi NBRC 100414</name>
    <dbReference type="NCBI Taxonomy" id="1089453"/>
    <lineage>
        <taxon>Bacteria</taxon>
        <taxon>Bacillati</taxon>
        <taxon>Actinomycetota</taxon>
        <taxon>Actinomycetes</taxon>
        <taxon>Mycobacteriales</taxon>
        <taxon>Gordoniaceae</taxon>
        <taxon>Gordonia</taxon>
    </lineage>
</organism>
<dbReference type="Pfam" id="PF14659">
    <property type="entry name" value="Phage_int_SAM_3"/>
    <property type="match status" value="1"/>
</dbReference>
<dbReference type="InterPro" id="IPR028259">
    <property type="entry name" value="AP2-like_int_N"/>
</dbReference>
<dbReference type="CDD" id="cd01189">
    <property type="entry name" value="INT_ICEBs1_C_like"/>
    <property type="match status" value="1"/>
</dbReference>
<dbReference type="PROSITE" id="PS51900">
    <property type="entry name" value="CB"/>
    <property type="match status" value="1"/>
</dbReference>
<evidence type="ECO:0000259" key="7">
    <source>
        <dbReference type="PROSITE" id="PS51900"/>
    </source>
</evidence>
<feature type="domain" description="Tyr recombinase" evidence="6">
    <location>
        <begin position="186"/>
        <end position="398"/>
    </location>
</feature>
<dbReference type="EMBL" id="BAFC01000045">
    <property type="protein sequence ID" value="GAB38518.1"/>
    <property type="molecule type" value="Genomic_DNA"/>
</dbReference>
<evidence type="ECO:0000256" key="2">
    <source>
        <dbReference type="ARBA" id="ARBA00023125"/>
    </source>
</evidence>
<keyword evidence="3" id="KW-0233">DNA recombination</keyword>
<dbReference type="PANTHER" id="PTHR30349">
    <property type="entry name" value="PHAGE INTEGRASE-RELATED"/>
    <property type="match status" value="1"/>
</dbReference>
<sequence length="457" mass="50393">MRGSVKNSGSSWGYVVDLGRDPATGKRRQERKRGFRTKREAVEALDERLGEIRTGVVAVDQRLTLAQYLESWLAAKESAGVRPTTLRSYQQHVNAYIVPTIGNVRLRDLRATHVEHMLREIAKPPTKPAEGAKIGKGQRRNPKQLSPATQRRVHATLRSALTSAKRKHLVSFNAAADMELPRAARPRVKPWTPTELGTFLDRAGSHRLGALFEVLALTGLRRGEAVGLRWDDIADGVITVRQQIVEVDGTGIECRFCGGEHRQFQFGAPKTASGDHRTVELDAMTMRTLLAHRAHQEIERAEWGELYCDHGLVFSREDGSPIPPADVTKLFHDLADEVGLRRIRVHDLRHGAASLLLAADVPLAIVSKRLGHSSISITSDTYSHLLPGVEKGAAEAAARLIPRAGRDTERTLQSKGDQSVTDQTDETDSGDPSFDESPDQGSAPSRARTYDLRIKSP</sequence>
<name>H5TYG0_9ACTN</name>
<comment type="caution">
    <text evidence="8">The sequence shown here is derived from an EMBL/GenBank/DDBJ whole genome shotgun (WGS) entry which is preliminary data.</text>
</comment>
<dbReference type="Pfam" id="PF14657">
    <property type="entry name" value="Arm-DNA-bind_4"/>
    <property type="match status" value="1"/>
</dbReference>
<keyword evidence="2 4" id="KW-0238">DNA-binding</keyword>
<evidence type="ECO:0000313" key="8">
    <source>
        <dbReference type="EMBL" id="GAB38518.1"/>
    </source>
</evidence>
<dbReference type="InterPro" id="IPR013762">
    <property type="entry name" value="Integrase-like_cat_sf"/>
</dbReference>
<dbReference type="Gene3D" id="1.10.150.130">
    <property type="match status" value="1"/>
</dbReference>
<dbReference type="GO" id="GO:0006310">
    <property type="term" value="P:DNA recombination"/>
    <property type="evidence" value="ECO:0007669"/>
    <property type="project" value="UniProtKB-KW"/>
</dbReference>
<evidence type="ECO:0000256" key="4">
    <source>
        <dbReference type="PROSITE-ProRule" id="PRU01248"/>
    </source>
</evidence>
<dbReference type="GO" id="GO:0015074">
    <property type="term" value="P:DNA integration"/>
    <property type="evidence" value="ECO:0007669"/>
    <property type="project" value="UniProtKB-KW"/>
</dbReference>
<dbReference type="eggNOG" id="COG0582">
    <property type="taxonomic scope" value="Bacteria"/>
</dbReference>
<dbReference type="PROSITE" id="PS51898">
    <property type="entry name" value="TYR_RECOMBINASE"/>
    <property type="match status" value="1"/>
</dbReference>
<dbReference type="SUPFAM" id="SSF56349">
    <property type="entry name" value="DNA breaking-rejoining enzymes"/>
    <property type="match status" value="1"/>
</dbReference>
<evidence type="ECO:0000256" key="1">
    <source>
        <dbReference type="ARBA" id="ARBA00022908"/>
    </source>
</evidence>
<dbReference type="PANTHER" id="PTHR30349:SF91">
    <property type="entry name" value="INTA PROTEIN"/>
    <property type="match status" value="1"/>
</dbReference>
<keyword evidence="1" id="KW-0229">DNA integration</keyword>